<name>A0A6J7GRZ2_9ZZZZ</name>
<dbReference type="EMBL" id="CAFBMK010000039">
    <property type="protein sequence ID" value="CAB4907013.1"/>
    <property type="molecule type" value="Genomic_DNA"/>
</dbReference>
<protein>
    <submittedName>
        <fullName evidence="1">Unannotated protein</fullName>
    </submittedName>
</protein>
<gene>
    <name evidence="1" type="ORF">UFOPK3564_00958</name>
</gene>
<dbReference type="AlphaFoldDB" id="A0A6J7GRZ2"/>
<sequence length="128" mass="12714">MSLLTPQNAARAIGVGRIAFGAALLAVPARIGESWLGEGGTGAPAQVALRGLGARDAVIGMAMVRTAGDRDRGSRWARTSAVGDLADIVATVAARGLLPRSGVLGTVALGGATAAASIAAGEWLRRQG</sequence>
<organism evidence="1">
    <name type="scientific">freshwater metagenome</name>
    <dbReference type="NCBI Taxonomy" id="449393"/>
    <lineage>
        <taxon>unclassified sequences</taxon>
        <taxon>metagenomes</taxon>
        <taxon>ecological metagenomes</taxon>
    </lineage>
</organism>
<evidence type="ECO:0000313" key="1">
    <source>
        <dbReference type="EMBL" id="CAB4907013.1"/>
    </source>
</evidence>
<accession>A0A6J7GRZ2</accession>
<reference evidence="1" key="1">
    <citation type="submission" date="2020-05" db="EMBL/GenBank/DDBJ databases">
        <authorList>
            <person name="Chiriac C."/>
            <person name="Salcher M."/>
            <person name="Ghai R."/>
            <person name="Kavagutti S V."/>
        </authorList>
    </citation>
    <scope>NUCLEOTIDE SEQUENCE</scope>
</reference>
<proteinExistence type="predicted"/>